<evidence type="ECO:0000313" key="3">
    <source>
        <dbReference type="Proteomes" id="UP000304148"/>
    </source>
</evidence>
<protein>
    <recommendedName>
        <fullName evidence="4">DUF2975 domain-containing protein</fullName>
    </recommendedName>
</protein>
<feature type="transmembrane region" description="Helical" evidence="1">
    <location>
        <begin position="78"/>
        <end position="95"/>
    </location>
</feature>
<evidence type="ECO:0000256" key="1">
    <source>
        <dbReference type="SAM" id="Phobius"/>
    </source>
</evidence>
<reference evidence="3" key="1">
    <citation type="submission" date="2018-08" db="EMBL/GenBank/DDBJ databases">
        <authorList>
            <person name="Chevrot R."/>
        </authorList>
    </citation>
    <scope>NUCLEOTIDE SEQUENCE [LARGE SCALE GENOMIC DNA]</scope>
</reference>
<feature type="transmembrane region" description="Helical" evidence="1">
    <location>
        <begin position="12"/>
        <end position="38"/>
    </location>
</feature>
<dbReference type="AlphaFoldDB" id="A0A383R3K5"/>
<organism evidence="2 3">
    <name type="scientific">Paenibacillus alvei</name>
    <name type="common">Bacillus alvei</name>
    <dbReference type="NCBI Taxonomy" id="44250"/>
    <lineage>
        <taxon>Bacteria</taxon>
        <taxon>Bacillati</taxon>
        <taxon>Bacillota</taxon>
        <taxon>Bacilli</taxon>
        <taxon>Bacillales</taxon>
        <taxon>Paenibacillaceae</taxon>
        <taxon>Paenibacillus</taxon>
    </lineage>
</organism>
<feature type="transmembrane region" description="Helical" evidence="1">
    <location>
        <begin position="116"/>
        <end position="138"/>
    </location>
</feature>
<evidence type="ECO:0000313" key="2">
    <source>
        <dbReference type="EMBL" id="SYX81747.1"/>
    </source>
</evidence>
<proteinExistence type="predicted"/>
<dbReference type="RefSeq" id="WP_138184333.1">
    <property type="nucleotide sequence ID" value="NZ_LS992241.1"/>
</dbReference>
<evidence type="ECO:0008006" key="4">
    <source>
        <dbReference type="Google" id="ProtNLM"/>
    </source>
</evidence>
<dbReference type="EMBL" id="LS992241">
    <property type="protein sequence ID" value="SYX81747.1"/>
    <property type="molecule type" value="Genomic_DNA"/>
</dbReference>
<keyword evidence="1" id="KW-0812">Transmembrane</keyword>
<dbReference type="Proteomes" id="UP000304148">
    <property type="component" value="Chromosome"/>
</dbReference>
<name>A0A383R3K5_PAEAL</name>
<keyword evidence="1" id="KW-1133">Transmembrane helix</keyword>
<sequence length="180" mass="20060">MSTLKIQKTSKLLAVSLRMLCIMLLVVTMAEIAAILWLTQVSGDEIPAAINTMGSIFLHIDHSDYAKSDLMITFSGEIVRLCLIMVILFIAGGIFKDISKDYTPFVAKHMKRLKRISLLIAGMAIIPGFVEIAMIQMVSPAAMVNVSFELFYILVAVVFFCLAQIFDYGRMLQQQSDETL</sequence>
<keyword evidence="1" id="KW-0472">Membrane</keyword>
<accession>A0A383R3K5</accession>
<gene>
    <name evidence="2" type="ORF">PBLR_10166</name>
</gene>
<feature type="transmembrane region" description="Helical" evidence="1">
    <location>
        <begin position="150"/>
        <end position="166"/>
    </location>
</feature>